<gene>
    <name evidence="1" type="ORF">T03_277</name>
</gene>
<keyword evidence="2" id="KW-1185">Reference proteome</keyword>
<accession>A0A0V1AP49</accession>
<evidence type="ECO:0000313" key="1">
    <source>
        <dbReference type="EMBL" id="KRY26297.1"/>
    </source>
</evidence>
<reference evidence="1 2" key="1">
    <citation type="submission" date="2015-01" db="EMBL/GenBank/DDBJ databases">
        <title>Evolution of Trichinella species and genotypes.</title>
        <authorList>
            <person name="Korhonen P.K."/>
            <person name="Edoardo P."/>
            <person name="Giuseppe L.R."/>
            <person name="Gasser R.B."/>
        </authorList>
    </citation>
    <scope>NUCLEOTIDE SEQUENCE [LARGE SCALE GENOMIC DNA]</scope>
    <source>
        <strain evidence="1">ISS120</strain>
    </source>
</reference>
<organism evidence="1 2">
    <name type="scientific">Trichinella britovi</name>
    <name type="common">Parasitic roundworm</name>
    <dbReference type="NCBI Taxonomy" id="45882"/>
    <lineage>
        <taxon>Eukaryota</taxon>
        <taxon>Metazoa</taxon>
        <taxon>Ecdysozoa</taxon>
        <taxon>Nematoda</taxon>
        <taxon>Enoplea</taxon>
        <taxon>Dorylaimia</taxon>
        <taxon>Trichinellida</taxon>
        <taxon>Trichinellidae</taxon>
        <taxon>Trichinella</taxon>
    </lineage>
</organism>
<comment type="caution">
    <text evidence="1">The sequence shown here is derived from an EMBL/GenBank/DDBJ whole genome shotgun (WGS) entry which is preliminary data.</text>
</comment>
<sequence length="80" mass="9259">MIVNVAEWRTGGHKAEPRLAAIEISVRPHILCPDTLREVTCYLNKQDLVYLKRLRSKAVEEVCMDEEIEKMNSAKYLNNN</sequence>
<dbReference type="EMBL" id="JYDI01001872">
    <property type="protein sequence ID" value="KRY26297.1"/>
    <property type="molecule type" value="Genomic_DNA"/>
</dbReference>
<protein>
    <submittedName>
        <fullName evidence="1">Uncharacterized protein</fullName>
    </submittedName>
</protein>
<dbReference type="AlphaFoldDB" id="A0A0V1AP49"/>
<name>A0A0V1AP49_TRIBR</name>
<evidence type="ECO:0000313" key="2">
    <source>
        <dbReference type="Proteomes" id="UP000054653"/>
    </source>
</evidence>
<dbReference type="Proteomes" id="UP000054653">
    <property type="component" value="Unassembled WGS sequence"/>
</dbReference>
<proteinExistence type="predicted"/>